<name>A0A1G4K004_9SACH</name>
<dbReference type="Pfam" id="PF03006">
    <property type="entry name" value="HlyIII"/>
    <property type="match status" value="1"/>
</dbReference>
<dbReference type="PANTHER" id="PTHR20855:SF97">
    <property type="entry name" value="ADIPOR-LIKE RECEPTOR IZH3-RELATED"/>
    <property type="match status" value="1"/>
</dbReference>
<sequence>MSTVQDPQLNSVALNRLEKFLNSVETKMERLEALLPGEPSLCSSSGVVASSHKPRLQKLRNRGKQIFKWSKSQVAGAPGYAMRKMSHAGPVDPHAIDDTGAIMHLYKFLKSTVEEFGSQSSGPVAETRETTPVAQDSDAITMVDTPPPQPPSVKRFKEIYDEHFQNSSSAGTTGFSYNSSAATLVSSSSSDSIPLHKNIVSSTTYTSSACDGPVSQSISSSPSTEQFLQNLELLDQKIEVLIDDPETVAASIKFHNYQTALQHGKERHLHYYELPFPWRENRFIVNGYRFYDSYFKSLLSIINWYGWHNETVNIWTHLCGALYFAYIIFKGFPQTLVYQSDLVPTAAKVMAFVFLFAGVECFIFSVIWHTFNGICHLKSRSNCACVDYTGITILVTASILTTEFVTLSGGSGSPYTWSLLFYTSVTTLLGGVGFFMNWSPKFDRPESRPLRIAFYLLLASLGVLSFVHSSLFHPNINSAQIIKPVLSKSLGWYLIGVVFYGAFIPERWRSDVQVADKIPSEEELSTDLGIITKDRHIHFRVQPADHHRCVSDKHKNSFLSLWWVDYFGCSHTIWHLFVLFGVFGHYSAMLEMYEKRWLIN</sequence>
<feature type="transmembrane region" description="Helical" evidence="6">
    <location>
        <begin position="452"/>
        <end position="473"/>
    </location>
</feature>
<feature type="transmembrane region" description="Helical" evidence="6">
    <location>
        <begin position="485"/>
        <end position="504"/>
    </location>
</feature>
<dbReference type="GO" id="GO:0016020">
    <property type="term" value="C:membrane"/>
    <property type="evidence" value="ECO:0007669"/>
    <property type="project" value="UniProtKB-SubCell"/>
</dbReference>
<proteinExistence type="predicted"/>
<feature type="binding site" evidence="5">
    <location>
        <position position="369"/>
    </location>
    <ligand>
        <name>Zn(2+)</name>
        <dbReference type="ChEBI" id="CHEBI:29105"/>
    </ligand>
</feature>
<evidence type="ECO:0000313" key="8">
    <source>
        <dbReference type="Proteomes" id="UP000189911"/>
    </source>
</evidence>
<keyword evidence="3 6" id="KW-1133">Transmembrane helix</keyword>
<feature type="transmembrane region" description="Helical" evidence="6">
    <location>
        <begin position="349"/>
        <end position="368"/>
    </location>
</feature>
<protein>
    <submittedName>
        <fullName evidence="7">LANO_0E14400g1_1</fullName>
    </submittedName>
</protein>
<feature type="transmembrane region" description="Helical" evidence="6">
    <location>
        <begin position="419"/>
        <end position="440"/>
    </location>
</feature>
<accession>A0A1G4K004</accession>
<dbReference type="InterPro" id="IPR004254">
    <property type="entry name" value="AdipoR/HlyIII-related"/>
</dbReference>
<dbReference type="PANTHER" id="PTHR20855">
    <property type="entry name" value="ADIPOR/PROGESTIN RECEPTOR-RELATED"/>
    <property type="match status" value="1"/>
</dbReference>
<dbReference type="GO" id="GO:0006882">
    <property type="term" value="P:intracellular zinc ion homeostasis"/>
    <property type="evidence" value="ECO:0007669"/>
    <property type="project" value="TreeGrafter"/>
</dbReference>
<feature type="transmembrane region" description="Helical" evidence="6">
    <location>
        <begin position="312"/>
        <end position="329"/>
    </location>
</feature>
<evidence type="ECO:0000256" key="6">
    <source>
        <dbReference type="SAM" id="Phobius"/>
    </source>
</evidence>
<gene>
    <name evidence="7" type="ORF">LANO_0E14400G</name>
</gene>
<dbReference type="AlphaFoldDB" id="A0A1G4K004"/>
<feature type="transmembrane region" description="Helical" evidence="6">
    <location>
        <begin position="572"/>
        <end position="590"/>
    </location>
</feature>
<keyword evidence="8" id="KW-1185">Reference proteome</keyword>
<organism evidence="7 8">
    <name type="scientific">Lachancea nothofagi CBS 11611</name>
    <dbReference type="NCBI Taxonomy" id="1266666"/>
    <lineage>
        <taxon>Eukaryota</taxon>
        <taxon>Fungi</taxon>
        <taxon>Dikarya</taxon>
        <taxon>Ascomycota</taxon>
        <taxon>Saccharomycotina</taxon>
        <taxon>Saccharomycetes</taxon>
        <taxon>Saccharomycetales</taxon>
        <taxon>Saccharomycetaceae</taxon>
        <taxon>Lachancea</taxon>
    </lineage>
</organism>
<evidence type="ECO:0000256" key="2">
    <source>
        <dbReference type="ARBA" id="ARBA00022692"/>
    </source>
</evidence>
<dbReference type="GO" id="GO:0046872">
    <property type="term" value="F:metal ion binding"/>
    <property type="evidence" value="ECO:0007669"/>
    <property type="project" value="UniProtKB-KW"/>
</dbReference>
<evidence type="ECO:0000313" key="7">
    <source>
        <dbReference type="EMBL" id="SCU96804.1"/>
    </source>
</evidence>
<keyword evidence="5" id="KW-0862">Zinc</keyword>
<evidence type="ECO:0000256" key="5">
    <source>
        <dbReference type="PIRSR" id="PIRSR604254-1"/>
    </source>
</evidence>
<keyword evidence="2 6" id="KW-0812">Transmembrane</keyword>
<comment type="subcellular location">
    <subcellularLocation>
        <location evidence="1">Membrane</location>
        <topology evidence="1">Multi-pass membrane protein</topology>
    </subcellularLocation>
</comment>
<evidence type="ECO:0000256" key="4">
    <source>
        <dbReference type="ARBA" id="ARBA00023136"/>
    </source>
</evidence>
<reference evidence="8" key="1">
    <citation type="submission" date="2016-03" db="EMBL/GenBank/DDBJ databases">
        <authorList>
            <person name="Devillers Hugo."/>
        </authorList>
    </citation>
    <scope>NUCLEOTIDE SEQUENCE [LARGE SCALE GENOMIC DNA]</scope>
</reference>
<evidence type="ECO:0000256" key="1">
    <source>
        <dbReference type="ARBA" id="ARBA00004141"/>
    </source>
</evidence>
<evidence type="ECO:0000256" key="3">
    <source>
        <dbReference type="ARBA" id="ARBA00022989"/>
    </source>
</evidence>
<dbReference type="GO" id="GO:0038023">
    <property type="term" value="F:signaling receptor activity"/>
    <property type="evidence" value="ECO:0007669"/>
    <property type="project" value="TreeGrafter"/>
</dbReference>
<dbReference type="OrthoDB" id="5585746at2759"/>
<keyword evidence="5" id="KW-0479">Metal-binding</keyword>
<dbReference type="EMBL" id="LT598451">
    <property type="protein sequence ID" value="SCU96804.1"/>
    <property type="molecule type" value="Genomic_DNA"/>
</dbReference>
<keyword evidence="4 6" id="KW-0472">Membrane</keyword>
<feature type="transmembrane region" description="Helical" evidence="6">
    <location>
        <begin position="388"/>
        <end position="407"/>
    </location>
</feature>
<dbReference type="Proteomes" id="UP000189911">
    <property type="component" value="Chromosome E"/>
</dbReference>